<dbReference type="EMBL" id="JAMPLM010000002">
    <property type="protein sequence ID" value="MEP1057595.1"/>
    <property type="molecule type" value="Genomic_DNA"/>
</dbReference>
<comment type="caution">
    <text evidence="1">The sequence shown here is derived from an EMBL/GenBank/DDBJ whole genome shotgun (WGS) entry which is preliminary data.</text>
</comment>
<evidence type="ECO:0000313" key="2">
    <source>
        <dbReference type="Proteomes" id="UP001476950"/>
    </source>
</evidence>
<organism evidence="1 2">
    <name type="scientific">Stenomitos frigidus AS-A4</name>
    <dbReference type="NCBI Taxonomy" id="2933935"/>
    <lineage>
        <taxon>Bacteria</taxon>
        <taxon>Bacillati</taxon>
        <taxon>Cyanobacteriota</taxon>
        <taxon>Cyanophyceae</taxon>
        <taxon>Leptolyngbyales</taxon>
        <taxon>Leptolyngbyaceae</taxon>
        <taxon>Stenomitos</taxon>
    </lineage>
</organism>
<protein>
    <submittedName>
        <fullName evidence="1">DUF4054 domain-containing protein</fullName>
    </submittedName>
</protein>
<reference evidence="1 2" key="1">
    <citation type="submission" date="2022-04" db="EMBL/GenBank/DDBJ databases">
        <title>Positive selection, recombination, and allopatry shape intraspecific diversity of widespread and dominant cyanobacteria.</title>
        <authorList>
            <person name="Wei J."/>
            <person name="Shu W."/>
            <person name="Hu C."/>
        </authorList>
    </citation>
    <scope>NUCLEOTIDE SEQUENCE [LARGE SCALE GENOMIC DNA]</scope>
    <source>
        <strain evidence="1 2">AS-A4</strain>
    </source>
</reference>
<sequence length="126" mass="13441">MALTVADFLADPRFEEFDSLDETLIASELAYVATLLPEGSLCVDEMDEGRKYYLAHLLTLDQTGQLGGRAIGQISSISGSQGSQSVSFAATDGKAEANQLSATKWGLRLQALMANSACRFVTGFVV</sequence>
<proteinExistence type="predicted"/>
<dbReference type="RefSeq" id="WP_190450533.1">
    <property type="nucleotide sequence ID" value="NZ_JAMPLM010000002.1"/>
</dbReference>
<accession>A0ABV0KEG5</accession>
<dbReference type="Proteomes" id="UP001476950">
    <property type="component" value="Unassembled WGS sequence"/>
</dbReference>
<gene>
    <name evidence="1" type="ORF">NDI38_04035</name>
</gene>
<evidence type="ECO:0000313" key="1">
    <source>
        <dbReference type="EMBL" id="MEP1057595.1"/>
    </source>
</evidence>
<dbReference type="InterPro" id="IPR025127">
    <property type="entry name" value="DUF4054"/>
</dbReference>
<dbReference type="Pfam" id="PF13262">
    <property type="entry name" value="DUF4054"/>
    <property type="match status" value="1"/>
</dbReference>
<name>A0ABV0KEG5_9CYAN</name>
<keyword evidence="2" id="KW-1185">Reference proteome</keyword>